<evidence type="ECO:0000256" key="4">
    <source>
        <dbReference type="ARBA" id="ARBA00022723"/>
    </source>
</evidence>
<comment type="cofactor">
    <cofactor evidence="1">
        <name>Zn(2+)</name>
        <dbReference type="ChEBI" id="CHEBI:29105"/>
    </cofactor>
</comment>
<keyword evidence="6" id="KW-0862">Zinc</keyword>
<dbReference type="GO" id="GO:0046872">
    <property type="term" value="F:metal ion binding"/>
    <property type="evidence" value="ECO:0007669"/>
    <property type="project" value="UniProtKB-KW"/>
</dbReference>
<dbReference type="InterPro" id="IPR008753">
    <property type="entry name" value="Peptidase_M13_N"/>
</dbReference>
<dbReference type="InterPro" id="IPR018497">
    <property type="entry name" value="Peptidase_M13_C"/>
</dbReference>
<protein>
    <submittedName>
        <fullName evidence="10">Zincin</fullName>
    </submittedName>
</protein>
<evidence type="ECO:0000256" key="6">
    <source>
        <dbReference type="ARBA" id="ARBA00022833"/>
    </source>
</evidence>
<dbReference type="SUPFAM" id="SSF55486">
    <property type="entry name" value="Metalloproteases ('zincins'), catalytic domain"/>
    <property type="match status" value="1"/>
</dbReference>
<evidence type="ECO:0000313" key="10">
    <source>
        <dbReference type="EMBL" id="KAK4131634.1"/>
    </source>
</evidence>
<comment type="caution">
    <text evidence="10">The sequence shown here is derived from an EMBL/GenBank/DDBJ whole genome shotgun (WGS) entry which is preliminary data.</text>
</comment>
<gene>
    <name evidence="10" type="ORF">BT67DRAFT_436110</name>
</gene>
<evidence type="ECO:0000313" key="11">
    <source>
        <dbReference type="Proteomes" id="UP001304895"/>
    </source>
</evidence>
<dbReference type="PANTHER" id="PTHR11733:SF167">
    <property type="entry name" value="FI17812P1-RELATED"/>
    <property type="match status" value="1"/>
</dbReference>
<dbReference type="Proteomes" id="UP001304895">
    <property type="component" value="Unassembled WGS sequence"/>
</dbReference>
<dbReference type="PANTHER" id="PTHR11733">
    <property type="entry name" value="ZINC METALLOPROTEASE FAMILY M13 NEPRILYSIN-RELATED"/>
    <property type="match status" value="1"/>
</dbReference>
<name>A0AAN6ZBS3_9PEZI</name>
<sequence length="706" mass="77343">MGQWQSQPVCTSPACVQAASSVLRNLAPDWQKMDPCTEFDKMVCSGFSEHNDDDQNSIATIQSRNNRILRKILASSGHEEAAGIRSTMLRARSNAIDEHNFDLLRTNFDACLNTSAIQAAGFGPLTDLIISINQTWTVPLNDLQTKVAASEYDGLAKASLFLEQLNIQTLRTRDDDQPVLPDPLNSQVNRFTIELPAPAQTDRSVYFDDEKLEAYVAAMAKVFFKTFPDIDNTTAAGLAEAVAGFEVDLAKALVQHDKIVTPYNKFDFVKNATVAEITAAAPALGFDTLIRGLSPAGHAPSSVLLEDMEPSLWPNISRIVTSHPRAAVQGFMIWKALAATARYIDDKELGATLGAYPESMSRSDVCLDAAIPMVSRLLEHYFVAATYPDTALRAAEKMTTNIRTQFKKRISGLDWMSDAAKTRAAKKVDNMRQNVGYSKANPDVRSAESLAAYYEGLNLTTSFFDNIMAGRRHKTARTYAALAMPVDRDEFVGPSITLVNALYNPSANSMVINAGISQLPIFHPDLPQYASYGGLGVIVGHELTHGFDSNGYKYDENAELRAWWDNATVANYKTRTDCFADQFSQYTIDGPSGKIPVDGNLTLAENLADAGGLRVAYEAWAAERAAMPDSFDQSLPGLDGFTHEQLFFVFFGNSWCTSKTPATNAAQAAVDIHAPDRVRVFGTVANSRAFKDAFKCKAREPVCEAF</sequence>
<keyword evidence="11" id="KW-1185">Reference proteome</keyword>
<comment type="similarity">
    <text evidence="2">Belongs to the peptidase M13 family.</text>
</comment>
<reference evidence="10" key="1">
    <citation type="journal article" date="2023" name="Mol. Phylogenet. Evol.">
        <title>Genome-scale phylogeny and comparative genomics of the fungal order Sordariales.</title>
        <authorList>
            <person name="Hensen N."/>
            <person name="Bonometti L."/>
            <person name="Westerberg I."/>
            <person name="Brannstrom I.O."/>
            <person name="Guillou S."/>
            <person name="Cros-Aarteil S."/>
            <person name="Calhoun S."/>
            <person name="Haridas S."/>
            <person name="Kuo A."/>
            <person name="Mondo S."/>
            <person name="Pangilinan J."/>
            <person name="Riley R."/>
            <person name="LaButti K."/>
            <person name="Andreopoulos B."/>
            <person name="Lipzen A."/>
            <person name="Chen C."/>
            <person name="Yan M."/>
            <person name="Daum C."/>
            <person name="Ng V."/>
            <person name="Clum A."/>
            <person name="Steindorff A."/>
            <person name="Ohm R.A."/>
            <person name="Martin F."/>
            <person name="Silar P."/>
            <person name="Natvig D.O."/>
            <person name="Lalanne C."/>
            <person name="Gautier V."/>
            <person name="Ament-Velasquez S.L."/>
            <person name="Kruys A."/>
            <person name="Hutchinson M.I."/>
            <person name="Powell A.J."/>
            <person name="Barry K."/>
            <person name="Miller A.N."/>
            <person name="Grigoriev I.V."/>
            <person name="Debuchy R."/>
            <person name="Gladieux P."/>
            <person name="Hiltunen Thoren M."/>
            <person name="Johannesson H."/>
        </authorList>
    </citation>
    <scope>NUCLEOTIDE SEQUENCE</scope>
    <source>
        <strain evidence="10">CBS 123565</strain>
    </source>
</reference>
<reference evidence="10" key="2">
    <citation type="submission" date="2023-05" db="EMBL/GenBank/DDBJ databases">
        <authorList>
            <consortium name="Lawrence Berkeley National Laboratory"/>
            <person name="Steindorff A."/>
            <person name="Hensen N."/>
            <person name="Bonometti L."/>
            <person name="Westerberg I."/>
            <person name="Brannstrom I.O."/>
            <person name="Guillou S."/>
            <person name="Cros-Aarteil S."/>
            <person name="Calhoun S."/>
            <person name="Haridas S."/>
            <person name="Kuo A."/>
            <person name="Mondo S."/>
            <person name="Pangilinan J."/>
            <person name="Riley R."/>
            <person name="Labutti K."/>
            <person name="Andreopoulos B."/>
            <person name="Lipzen A."/>
            <person name="Chen C."/>
            <person name="Yanf M."/>
            <person name="Daum C."/>
            <person name="Ng V."/>
            <person name="Clum A."/>
            <person name="Ohm R."/>
            <person name="Martin F."/>
            <person name="Silar P."/>
            <person name="Natvig D."/>
            <person name="Lalanne C."/>
            <person name="Gautier V."/>
            <person name="Ament-Velasquez S.L."/>
            <person name="Kruys A."/>
            <person name="Hutchinson M.I."/>
            <person name="Powell A.J."/>
            <person name="Barry K."/>
            <person name="Miller A.N."/>
            <person name="Grigoriev I.V."/>
            <person name="Debuchy R."/>
            <person name="Gladieux P."/>
            <person name="Thoren M.H."/>
            <person name="Johannesson H."/>
        </authorList>
    </citation>
    <scope>NUCLEOTIDE SEQUENCE</scope>
    <source>
        <strain evidence="10">CBS 123565</strain>
    </source>
</reference>
<dbReference type="PROSITE" id="PS51885">
    <property type="entry name" value="NEPRILYSIN"/>
    <property type="match status" value="1"/>
</dbReference>
<dbReference type="PRINTS" id="PR00786">
    <property type="entry name" value="NEPRILYSIN"/>
</dbReference>
<keyword evidence="5" id="KW-0378">Hydrolase</keyword>
<dbReference type="Gene3D" id="1.10.1380.10">
    <property type="entry name" value="Neutral endopeptidase , domain2"/>
    <property type="match status" value="1"/>
</dbReference>
<keyword evidence="4" id="KW-0479">Metal-binding</keyword>
<dbReference type="Gene3D" id="3.40.390.10">
    <property type="entry name" value="Collagenase (Catalytic Domain)"/>
    <property type="match status" value="1"/>
</dbReference>
<feature type="domain" description="Peptidase M13 N-terminal" evidence="9">
    <location>
        <begin position="35"/>
        <end position="437"/>
    </location>
</feature>
<dbReference type="AlphaFoldDB" id="A0AAN6ZBS3"/>
<evidence type="ECO:0000256" key="5">
    <source>
        <dbReference type="ARBA" id="ARBA00022801"/>
    </source>
</evidence>
<accession>A0AAN6ZBS3</accession>
<evidence type="ECO:0000256" key="2">
    <source>
        <dbReference type="ARBA" id="ARBA00007357"/>
    </source>
</evidence>
<evidence type="ECO:0000256" key="7">
    <source>
        <dbReference type="ARBA" id="ARBA00023049"/>
    </source>
</evidence>
<organism evidence="10 11">
    <name type="scientific">Trichocladium antarcticum</name>
    <dbReference type="NCBI Taxonomy" id="1450529"/>
    <lineage>
        <taxon>Eukaryota</taxon>
        <taxon>Fungi</taxon>
        <taxon>Dikarya</taxon>
        <taxon>Ascomycota</taxon>
        <taxon>Pezizomycotina</taxon>
        <taxon>Sordariomycetes</taxon>
        <taxon>Sordariomycetidae</taxon>
        <taxon>Sordariales</taxon>
        <taxon>Chaetomiaceae</taxon>
        <taxon>Trichocladium</taxon>
    </lineage>
</organism>
<dbReference type="EMBL" id="MU853422">
    <property type="protein sequence ID" value="KAK4131634.1"/>
    <property type="molecule type" value="Genomic_DNA"/>
</dbReference>
<evidence type="ECO:0000259" key="8">
    <source>
        <dbReference type="Pfam" id="PF01431"/>
    </source>
</evidence>
<evidence type="ECO:0000259" key="9">
    <source>
        <dbReference type="Pfam" id="PF05649"/>
    </source>
</evidence>
<dbReference type="GO" id="GO:0004222">
    <property type="term" value="F:metalloendopeptidase activity"/>
    <property type="evidence" value="ECO:0007669"/>
    <property type="project" value="InterPro"/>
</dbReference>
<dbReference type="InterPro" id="IPR000718">
    <property type="entry name" value="Peptidase_M13"/>
</dbReference>
<evidence type="ECO:0000256" key="1">
    <source>
        <dbReference type="ARBA" id="ARBA00001947"/>
    </source>
</evidence>
<evidence type="ECO:0000256" key="3">
    <source>
        <dbReference type="ARBA" id="ARBA00022670"/>
    </source>
</evidence>
<proteinExistence type="inferred from homology"/>
<keyword evidence="3" id="KW-0645">Protease</keyword>
<dbReference type="InterPro" id="IPR024079">
    <property type="entry name" value="MetalloPept_cat_dom_sf"/>
</dbReference>
<dbReference type="GO" id="GO:0016485">
    <property type="term" value="P:protein processing"/>
    <property type="evidence" value="ECO:0007669"/>
    <property type="project" value="TreeGrafter"/>
</dbReference>
<dbReference type="CDD" id="cd08662">
    <property type="entry name" value="M13"/>
    <property type="match status" value="1"/>
</dbReference>
<keyword evidence="7" id="KW-0482">Metalloprotease</keyword>
<dbReference type="Pfam" id="PF05649">
    <property type="entry name" value="Peptidase_M13_N"/>
    <property type="match status" value="1"/>
</dbReference>
<dbReference type="InterPro" id="IPR042089">
    <property type="entry name" value="Peptidase_M13_dom_2"/>
</dbReference>
<dbReference type="GO" id="GO:0005886">
    <property type="term" value="C:plasma membrane"/>
    <property type="evidence" value="ECO:0007669"/>
    <property type="project" value="TreeGrafter"/>
</dbReference>
<dbReference type="Pfam" id="PF01431">
    <property type="entry name" value="Peptidase_M13"/>
    <property type="match status" value="1"/>
</dbReference>
<feature type="domain" description="Peptidase M13 C-terminal" evidence="8">
    <location>
        <begin position="500"/>
        <end position="701"/>
    </location>
</feature>